<dbReference type="SUPFAM" id="SSF101908">
    <property type="entry name" value="Putative isomerase YbhE"/>
    <property type="match status" value="1"/>
</dbReference>
<keyword evidence="3" id="KW-1185">Reference proteome</keyword>
<dbReference type="Gene3D" id="2.130.10.10">
    <property type="entry name" value="YVTN repeat-like/Quinoprotein amine dehydrogenase"/>
    <property type="match status" value="1"/>
</dbReference>
<reference evidence="2" key="1">
    <citation type="submission" date="2020-05" db="EMBL/GenBank/DDBJ databases">
        <title>Mycena genomes resolve the evolution of fungal bioluminescence.</title>
        <authorList>
            <person name="Tsai I.J."/>
        </authorList>
    </citation>
    <scope>NUCLEOTIDE SEQUENCE</scope>
    <source>
        <strain evidence="2">110903Hualien_Pintung</strain>
    </source>
</reference>
<feature type="compositionally biased region" description="Basic and acidic residues" evidence="1">
    <location>
        <begin position="372"/>
        <end position="385"/>
    </location>
</feature>
<proteinExistence type="predicted"/>
<feature type="region of interest" description="Disordered" evidence="1">
    <location>
        <begin position="364"/>
        <end position="385"/>
    </location>
</feature>
<comment type="caution">
    <text evidence="2">The sequence shown here is derived from an EMBL/GenBank/DDBJ whole genome shotgun (WGS) entry which is preliminary data.</text>
</comment>
<dbReference type="InterPro" id="IPR015943">
    <property type="entry name" value="WD40/YVTN_repeat-like_dom_sf"/>
</dbReference>
<dbReference type="Proteomes" id="UP000613580">
    <property type="component" value="Unassembled WGS sequence"/>
</dbReference>
<evidence type="ECO:0008006" key="4">
    <source>
        <dbReference type="Google" id="ProtNLM"/>
    </source>
</evidence>
<dbReference type="EMBL" id="JACAZE010000011">
    <property type="protein sequence ID" value="KAF7304583.1"/>
    <property type="molecule type" value="Genomic_DNA"/>
</dbReference>
<sequence>MDVDYQWTPPVYDLSNPPHQCTPLGGPFSDADFPRSAKWCSDGSALLVHCEQRAFRVIHTPDTSFPTPAAAAQTTLAQPAPIVDYAWYPHASASTPASFCFAASVREAPVKLLDASDGRLRASYPIVDHRERQIAPHSLAFDPSGTRLYCGFEDAIEIFDVSRPGCEGTRVRMSASRKSKDGLKGIISALAFQPPSSSTSSSLLAVGSLSAPSPSTGSNIALFDLDASEPVLFLAGGPRAGVTQLLFNPTHPHILYASFRRQAGVYAWDIRADASAPFARYLPSDPSIGKKETNQRRRFDVDWAGSVLACGDVVRASVFSLLFALLSFCLFVSSARAGFEPFPRTIGSFLRILAECTAITDEARSTPATQIPEKDKTIPPFNRRE</sequence>
<evidence type="ECO:0000313" key="3">
    <source>
        <dbReference type="Proteomes" id="UP000613580"/>
    </source>
</evidence>
<dbReference type="OrthoDB" id="239865at2759"/>
<protein>
    <recommendedName>
        <fullName evidence="4">WD40 repeat-like protein</fullName>
    </recommendedName>
</protein>
<dbReference type="AlphaFoldDB" id="A0A8H6SSS1"/>
<name>A0A8H6SSS1_MYCCL</name>
<organism evidence="2 3">
    <name type="scientific">Mycena chlorophos</name>
    <name type="common">Agaric fungus</name>
    <name type="synonym">Agaricus chlorophos</name>
    <dbReference type="NCBI Taxonomy" id="658473"/>
    <lineage>
        <taxon>Eukaryota</taxon>
        <taxon>Fungi</taxon>
        <taxon>Dikarya</taxon>
        <taxon>Basidiomycota</taxon>
        <taxon>Agaricomycotina</taxon>
        <taxon>Agaricomycetes</taxon>
        <taxon>Agaricomycetidae</taxon>
        <taxon>Agaricales</taxon>
        <taxon>Marasmiineae</taxon>
        <taxon>Mycenaceae</taxon>
        <taxon>Mycena</taxon>
    </lineage>
</organism>
<dbReference type="PANTHER" id="PTHR13211">
    <property type="entry name" value="TELOMERASE CAJAL BODY PROTEIN 1"/>
    <property type="match status" value="1"/>
</dbReference>
<gene>
    <name evidence="2" type="ORF">HMN09_00861400</name>
</gene>
<dbReference type="PANTHER" id="PTHR13211:SF0">
    <property type="entry name" value="TELOMERASE CAJAL BODY PROTEIN 1"/>
    <property type="match status" value="1"/>
</dbReference>
<evidence type="ECO:0000256" key="1">
    <source>
        <dbReference type="SAM" id="MobiDB-lite"/>
    </source>
</evidence>
<accession>A0A8H6SSS1</accession>
<dbReference type="InterPro" id="IPR051150">
    <property type="entry name" value="SWT21/TCAB1_mRNA_Telomere"/>
</dbReference>
<evidence type="ECO:0000313" key="2">
    <source>
        <dbReference type="EMBL" id="KAF7304583.1"/>
    </source>
</evidence>